<evidence type="ECO:0000256" key="1">
    <source>
        <dbReference type="ARBA" id="ARBA00005187"/>
    </source>
</evidence>
<dbReference type="EMBL" id="CP089982">
    <property type="protein sequence ID" value="WXA97945.1"/>
    <property type="molecule type" value="Genomic_DNA"/>
</dbReference>
<dbReference type="InterPro" id="IPR051786">
    <property type="entry name" value="ASN_synthetase/amidase"/>
</dbReference>
<evidence type="ECO:0000256" key="4">
    <source>
        <dbReference type="ARBA" id="ARBA00022741"/>
    </source>
</evidence>
<dbReference type="Gene3D" id="3.40.50.620">
    <property type="entry name" value="HUPs"/>
    <property type="match status" value="2"/>
</dbReference>
<evidence type="ECO:0000256" key="5">
    <source>
        <dbReference type="ARBA" id="ARBA00022840"/>
    </source>
</evidence>
<organism evidence="9 10">
    <name type="scientific">Pendulispora brunnea</name>
    <dbReference type="NCBI Taxonomy" id="2905690"/>
    <lineage>
        <taxon>Bacteria</taxon>
        <taxon>Pseudomonadati</taxon>
        <taxon>Myxococcota</taxon>
        <taxon>Myxococcia</taxon>
        <taxon>Myxococcales</taxon>
        <taxon>Sorangiineae</taxon>
        <taxon>Pendulisporaceae</taxon>
        <taxon>Pendulispora</taxon>
    </lineage>
</organism>
<dbReference type="InterPro" id="IPR006426">
    <property type="entry name" value="Asn_synth_AEB"/>
</dbReference>
<dbReference type="PANTHER" id="PTHR43284:SF1">
    <property type="entry name" value="ASPARAGINE SYNTHETASE"/>
    <property type="match status" value="1"/>
</dbReference>
<dbReference type="Proteomes" id="UP001379533">
    <property type="component" value="Chromosome"/>
</dbReference>
<evidence type="ECO:0000259" key="8">
    <source>
        <dbReference type="PROSITE" id="PS51278"/>
    </source>
</evidence>
<dbReference type="InterPro" id="IPR001962">
    <property type="entry name" value="Asn_synthase"/>
</dbReference>
<dbReference type="CDD" id="cd00712">
    <property type="entry name" value="AsnB"/>
    <property type="match status" value="1"/>
</dbReference>
<dbReference type="PROSITE" id="PS51278">
    <property type="entry name" value="GATASE_TYPE_2"/>
    <property type="match status" value="1"/>
</dbReference>
<evidence type="ECO:0000256" key="3">
    <source>
        <dbReference type="ARBA" id="ARBA00012737"/>
    </source>
</evidence>
<reference evidence="9 10" key="1">
    <citation type="submission" date="2021-12" db="EMBL/GenBank/DDBJ databases">
        <title>Discovery of the Pendulisporaceae a myxobacterial family with distinct sporulation behavior and unique specialized metabolism.</title>
        <authorList>
            <person name="Garcia R."/>
            <person name="Popoff A."/>
            <person name="Bader C.D."/>
            <person name="Loehr J."/>
            <person name="Walesch S."/>
            <person name="Walt C."/>
            <person name="Boldt J."/>
            <person name="Bunk B."/>
            <person name="Haeckl F.J.F.P.J."/>
            <person name="Gunesch A.P."/>
            <person name="Birkelbach J."/>
            <person name="Nuebel U."/>
            <person name="Pietschmann T."/>
            <person name="Bach T."/>
            <person name="Mueller R."/>
        </authorList>
    </citation>
    <scope>NUCLEOTIDE SEQUENCE [LARGE SCALE GENOMIC DNA]</scope>
    <source>
        <strain evidence="9 10">MSr12523</strain>
    </source>
</reference>
<dbReference type="GO" id="GO:0004066">
    <property type="term" value="F:asparagine synthase (glutamine-hydrolyzing) activity"/>
    <property type="evidence" value="ECO:0007669"/>
    <property type="project" value="UniProtKB-EC"/>
</dbReference>
<keyword evidence="10" id="KW-1185">Reference proteome</keyword>
<dbReference type="EC" id="6.3.5.4" evidence="3"/>
<gene>
    <name evidence="9" type="primary">asnB</name>
    <name evidence="9" type="ORF">LZC95_14020</name>
</gene>
<sequence>MCGIAGILGVRREIAEPALAAMLAAIPHRGPDGHAMAFFSPEGNGSSATRTTAAGLAHARLAIIEPTPSGLQPMVDDSGAIITFNGEIYNYRQLQRELEAAGRPCKTKTDTEVILKGYVTKGIEAALGLRGMFAFALLDPKKRLAWLCRDRLGIKPLYLYYPKGGGLLFASEVRQLLAAGEELVPRRVSPAAIESFLAQGMVCGFDALIDGVTLLGPGESLVVDWEGRPQKQVKYWQLPFGDGMHCTRERAVSDLTTTLREAVDCHMISDVPLGVFLSSGVDSNAVAAVASGVSRDPVHTIAIGFDQPRFDESAEAEESAHLLGTTHTTQSLHVGEMLGDIERVFAAMDQPTVDGFNTYFVSRAARNAGLTVALSGVGGDELFGGYASFRDVPRARLLRKVTDRLRMNRALALAGRVASSRRGGVKLEELAHRPADLLALYMLRRELVLPAERRALMDLPQEADPSSGLEQSVLRALRDGMPSDPRNAISSFELRSYMRDMLLRDADVFSMANSLELRVPLLDHRMVEIACSLPGRWKRPDPRPKPLLIDAVGPRLPERVPHRKKRGFTFPWEAWIRGALKEKARASIHAEDVWKRLGVNAGAASKLWDRFEAQDPRCGAPQMLALWVMSDFAARHGLYA</sequence>
<dbReference type="CDD" id="cd01991">
    <property type="entry name" value="Asn_synthase_B_C"/>
    <property type="match status" value="1"/>
</dbReference>
<dbReference type="SUPFAM" id="SSF52402">
    <property type="entry name" value="Adenine nucleotide alpha hydrolases-like"/>
    <property type="match status" value="1"/>
</dbReference>
<proteinExistence type="inferred from homology"/>
<evidence type="ECO:0000256" key="2">
    <source>
        <dbReference type="ARBA" id="ARBA00005752"/>
    </source>
</evidence>
<keyword evidence="5" id="KW-0067">ATP-binding</keyword>
<dbReference type="InterPro" id="IPR033738">
    <property type="entry name" value="AsnB_N"/>
</dbReference>
<name>A0ABZ2KK30_9BACT</name>
<dbReference type="PANTHER" id="PTHR43284">
    <property type="entry name" value="ASPARAGINE SYNTHETASE (GLUTAMINE-HYDROLYZING)"/>
    <property type="match status" value="1"/>
</dbReference>
<evidence type="ECO:0000313" key="9">
    <source>
        <dbReference type="EMBL" id="WXA97945.1"/>
    </source>
</evidence>
<dbReference type="InterPro" id="IPR014729">
    <property type="entry name" value="Rossmann-like_a/b/a_fold"/>
</dbReference>
<dbReference type="RefSeq" id="WP_394848562.1">
    <property type="nucleotide sequence ID" value="NZ_CP089982.1"/>
</dbReference>
<feature type="domain" description="Glutamine amidotransferase type-2" evidence="8">
    <location>
        <begin position="2"/>
        <end position="226"/>
    </location>
</feature>
<evidence type="ECO:0000256" key="7">
    <source>
        <dbReference type="ARBA" id="ARBA00048741"/>
    </source>
</evidence>
<dbReference type="Pfam" id="PF13537">
    <property type="entry name" value="GATase_7"/>
    <property type="match status" value="1"/>
</dbReference>
<accession>A0ABZ2KK30</accession>
<keyword evidence="9" id="KW-0436">Ligase</keyword>
<dbReference type="Gene3D" id="3.60.20.10">
    <property type="entry name" value="Glutamine Phosphoribosylpyrophosphate, subunit 1, domain 1"/>
    <property type="match status" value="1"/>
</dbReference>
<dbReference type="NCBIfam" id="TIGR01536">
    <property type="entry name" value="asn_synth_AEB"/>
    <property type="match status" value="1"/>
</dbReference>
<comment type="catalytic activity">
    <reaction evidence="7">
        <text>L-aspartate + L-glutamine + ATP + H2O = L-asparagine + L-glutamate + AMP + diphosphate + H(+)</text>
        <dbReference type="Rhea" id="RHEA:12228"/>
        <dbReference type="ChEBI" id="CHEBI:15377"/>
        <dbReference type="ChEBI" id="CHEBI:15378"/>
        <dbReference type="ChEBI" id="CHEBI:29985"/>
        <dbReference type="ChEBI" id="CHEBI:29991"/>
        <dbReference type="ChEBI" id="CHEBI:30616"/>
        <dbReference type="ChEBI" id="CHEBI:33019"/>
        <dbReference type="ChEBI" id="CHEBI:58048"/>
        <dbReference type="ChEBI" id="CHEBI:58359"/>
        <dbReference type="ChEBI" id="CHEBI:456215"/>
        <dbReference type="EC" id="6.3.5.4"/>
    </reaction>
</comment>
<keyword evidence="6" id="KW-0315">Glutamine amidotransferase</keyword>
<dbReference type="InterPro" id="IPR017932">
    <property type="entry name" value="GATase_2_dom"/>
</dbReference>
<comment type="similarity">
    <text evidence="2">Belongs to the asparagine synthetase family.</text>
</comment>
<comment type="pathway">
    <text evidence="1">Amino-acid biosynthesis; L-asparagine biosynthesis; L-asparagine from L-aspartate (L-Gln route): step 1/1.</text>
</comment>
<protein>
    <recommendedName>
        <fullName evidence="3">asparagine synthase (glutamine-hydrolyzing)</fullName>
        <ecNumber evidence="3">6.3.5.4</ecNumber>
    </recommendedName>
</protein>
<evidence type="ECO:0000313" key="10">
    <source>
        <dbReference type="Proteomes" id="UP001379533"/>
    </source>
</evidence>
<dbReference type="InterPro" id="IPR029055">
    <property type="entry name" value="Ntn_hydrolases_N"/>
</dbReference>
<keyword evidence="4" id="KW-0547">Nucleotide-binding</keyword>
<dbReference type="SUPFAM" id="SSF56235">
    <property type="entry name" value="N-terminal nucleophile aminohydrolases (Ntn hydrolases)"/>
    <property type="match status" value="1"/>
</dbReference>
<dbReference type="Pfam" id="PF00733">
    <property type="entry name" value="Asn_synthase"/>
    <property type="match status" value="1"/>
</dbReference>
<evidence type="ECO:0000256" key="6">
    <source>
        <dbReference type="ARBA" id="ARBA00022962"/>
    </source>
</evidence>
<dbReference type="PIRSF" id="PIRSF001589">
    <property type="entry name" value="Asn_synthetase_glu-h"/>
    <property type="match status" value="1"/>
</dbReference>